<keyword evidence="2" id="KW-0349">Heme</keyword>
<evidence type="ECO:0000256" key="2">
    <source>
        <dbReference type="RuleBase" id="RU000461"/>
    </source>
</evidence>
<organism evidence="4 5">
    <name type="scientific">Algicella marina</name>
    <dbReference type="NCBI Taxonomy" id="2683284"/>
    <lineage>
        <taxon>Bacteria</taxon>
        <taxon>Pseudomonadati</taxon>
        <taxon>Pseudomonadota</taxon>
        <taxon>Alphaproteobacteria</taxon>
        <taxon>Rhodobacterales</taxon>
        <taxon>Paracoccaceae</taxon>
        <taxon>Algicella</taxon>
    </lineage>
</organism>
<dbReference type="InterPro" id="IPR036396">
    <property type="entry name" value="Cyt_P450_sf"/>
</dbReference>
<dbReference type="PRINTS" id="PR00359">
    <property type="entry name" value="BP450"/>
</dbReference>
<dbReference type="InterPro" id="IPR001128">
    <property type="entry name" value="Cyt_P450"/>
</dbReference>
<gene>
    <name evidence="4" type="ORF">GO499_10160</name>
</gene>
<evidence type="ECO:0000313" key="4">
    <source>
        <dbReference type="EMBL" id="QHQ35523.1"/>
    </source>
</evidence>
<keyword evidence="2" id="KW-0503">Monooxygenase</keyword>
<keyword evidence="2" id="KW-0560">Oxidoreductase</keyword>
<dbReference type="GO" id="GO:0016705">
    <property type="term" value="F:oxidoreductase activity, acting on paired donors, with incorporation or reduction of molecular oxygen"/>
    <property type="evidence" value="ECO:0007669"/>
    <property type="project" value="InterPro"/>
</dbReference>
<dbReference type="GO" id="GO:0020037">
    <property type="term" value="F:heme binding"/>
    <property type="evidence" value="ECO:0007669"/>
    <property type="project" value="InterPro"/>
</dbReference>
<evidence type="ECO:0000256" key="1">
    <source>
        <dbReference type="ARBA" id="ARBA00010617"/>
    </source>
</evidence>
<dbReference type="SUPFAM" id="SSF48264">
    <property type="entry name" value="Cytochrome P450"/>
    <property type="match status" value="1"/>
</dbReference>
<dbReference type="Gene3D" id="1.10.630.10">
    <property type="entry name" value="Cytochrome P450"/>
    <property type="match status" value="1"/>
</dbReference>
<evidence type="ECO:0000313" key="5">
    <source>
        <dbReference type="Proteomes" id="UP000464495"/>
    </source>
</evidence>
<keyword evidence="5" id="KW-1185">Reference proteome</keyword>
<keyword evidence="2" id="KW-0479">Metal-binding</keyword>
<dbReference type="PANTHER" id="PTHR46696">
    <property type="entry name" value="P450, PUTATIVE (EUROFUNG)-RELATED"/>
    <property type="match status" value="1"/>
</dbReference>
<dbReference type="Proteomes" id="UP000464495">
    <property type="component" value="Chromosome"/>
</dbReference>
<evidence type="ECO:0000256" key="3">
    <source>
        <dbReference type="SAM" id="MobiDB-lite"/>
    </source>
</evidence>
<sequence length="566" mass="61484">MPSCPHQTFLSSPNRSCAASSTMVWFALFVTVSAHRSKVTANSSAATEIPATVSACLAAWRSAALSRSTRSMTASATQPAAGPTGSSRASVDPRNQRQTCAIRHNFGGIQTLESPAPAGVTTTKPTLASTSAPQFLPIRAGPSLHEVMPAGCVLMHQSIGEKMYHKMPATTAPLVDPAILAQAPHNEFAALRPHHAVISLGERQYMALRATDVQRLLKDDRTIQVEGSTFCQLQSIPDGATRRLLSDFFLLSNGKPHRDRRGLFARTFAYSAMQSETARIRSIADQIVFSLPRNTSFDFVDTMAAQVPAKMTAALLGLPEVTVPYFTHAAYSISRAVSPIYPIDIHGEIEQATSELFGFVEDQLHERIQTPKDDLLTGLVADWQEHRNLSFESLVHQILGLIVGGTDTTRAAFAVLVYLLLERPDQWQAVQSDPSLIPGAVAEALRYEPSVGSITRFTVVDIQIGDTMVPKGSLLRLSTMSAMRDPALYADPERFDIRREDHPRLHTVFGDGPHRCIGEMLARIELQESLTALIAGAPGITLEAPPQLIGFGGIRQITPMITRIPA</sequence>
<dbReference type="InterPro" id="IPR002397">
    <property type="entry name" value="Cyt_P450_B"/>
</dbReference>
<feature type="region of interest" description="Disordered" evidence="3">
    <location>
        <begin position="70"/>
        <end position="94"/>
    </location>
</feature>
<dbReference type="GO" id="GO:0005506">
    <property type="term" value="F:iron ion binding"/>
    <property type="evidence" value="ECO:0007669"/>
    <property type="project" value="InterPro"/>
</dbReference>
<name>A0A6P1T1K1_9RHOB</name>
<reference evidence="4 5" key="1">
    <citation type="submission" date="2019-12" db="EMBL/GenBank/DDBJ databases">
        <title>Complete genome sequence of Algicella marina strain 9Alg 56(T) isolated from the red alga Tichocarpus crinitus.</title>
        <authorList>
            <person name="Kim S.-G."/>
            <person name="Nedashkovskaya O.I."/>
        </authorList>
    </citation>
    <scope>NUCLEOTIDE SEQUENCE [LARGE SCALE GENOMIC DNA]</scope>
    <source>
        <strain evidence="4 5">9Alg 56</strain>
    </source>
</reference>
<dbReference type="InterPro" id="IPR017972">
    <property type="entry name" value="Cyt_P450_CS"/>
</dbReference>
<dbReference type="PRINTS" id="PR00385">
    <property type="entry name" value="P450"/>
</dbReference>
<dbReference type="AlphaFoldDB" id="A0A6P1T1K1"/>
<dbReference type="PANTHER" id="PTHR46696:SF1">
    <property type="entry name" value="CYTOCHROME P450 YJIB-RELATED"/>
    <property type="match status" value="1"/>
</dbReference>
<keyword evidence="2" id="KW-0408">Iron</keyword>
<accession>A0A6P1T1K1</accession>
<comment type="similarity">
    <text evidence="1 2">Belongs to the cytochrome P450 family.</text>
</comment>
<dbReference type="PROSITE" id="PS00086">
    <property type="entry name" value="CYTOCHROME_P450"/>
    <property type="match status" value="1"/>
</dbReference>
<dbReference type="KEGG" id="amaq:GO499_10160"/>
<proteinExistence type="inferred from homology"/>
<dbReference type="Pfam" id="PF00067">
    <property type="entry name" value="p450"/>
    <property type="match status" value="1"/>
</dbReference>
<dbReference type="EMBL" id="CP046620">
    <property type="protein sequence ID" value="QHQ35523.1"/>
    <property type="molecule type" value="Genomic_DNA"/>
</dbReference>
<protein>
    <submittedName>
        <fullName evidence="4">Cytochrome P450</fullName>
    </submittedName>
</protein>
<dbReference type="GO" id="GO:0004497">
    <property type="term" value="F:monooxygenase activity"/>
    <property type="evidence" value="ECO:0007669"/>
    <property type="project" value="UniProtKB-KW"/>
</dbReference>